<feature type="transmembrane region" description="Helical" evidence="5">
    <location>
        <begin position="109"/>
        <end position="125"/>
    </location>
</feature>
<keyword evidence="4 5" id="KW-0472">Membrane</keyword>
<evidence type="ECO:0000256" key="5">
    <source>
        <dbReference type="RuleBase" id="RU363107"/>
    </source>
</evidence>
<accession>A0AA38LTV6</accession>
<comment type="subcellular location">
    <subcellularLocation>
        <location evidence="1 5">Membrane</location>
        <topology evidence="1 5">Multi-pass membrane protein</topology>
    </subcellularLocation>
</comment>
<dbReference type="Proteomes" id="UP001164286">
    <property type="component" value="Unassembled WGS sequence"/>
</dbReference>
<comment type="caution">
    <text evidence="6">The sequence shown here is derived from an EMBL/GenBank/DDBJ whole genome shotgun (WGS) entry which is preliminary data.</text>
</comment>
<evidence type="ECO:0000256" key="1">
    <source>
        <dbReference type="ARBA" id="ARBA00004141"/>
    </source>
</evidence>
<dbReference type="GO" id="GO:0005794">
    <property type="term" value="C:Golgi apparatus"/>
    <property type="evidence" value="ECO:0007669"/>
    <property type="project" value="TreeGrafter"/>
</dbReference>
<evidence type="ECO:0000256" key="3">
    <source>
        <dbReference type="ARBA" id="ARBA00022989"/>
    </source>
</evidence>
<dbReference type="AlphaFoldDB" id="A0AA38LTV6"/>
<evidence type="ECO:0000313" key="7">
    <source>
        <dbReference type="Proteomes" id="UP001164286"/>
    </source>
</evidence>
<dbReference type="InterPro" id="IPR004895">
    <property type="entry name" value="Prenylated_rab_accept_PRA1"/>
</dbReference>
<reference evidence="6" key="1">
    <citation type="journal article" date="2022" name="G3 (Bethesda)">
        <title>High quality genome of the basidiomycete yeast Dioszegia hungarica PDD-24b-2 isolated from cloud water.</title>
        <authorList>
            <person name="Jarrige D."/>
            <person name="Haridas S."/>
            <person name="Bleykasten-Grosshans C."/>
            <person name="Joly M."/>
            <person name="Nadalig T."/>
            <person name="Sancelme M."/>
            <person name="Vuilleumier S."/>
            <person name="Grigoriev I.V."/>
            <person name="Amato P."/>
            <person name="Bringel F."/>
        </authorList>
    </citation>
    <scope>NUCLEOTIDE SEQUENCE</scope>
    <source>
        <strain evidence="6">PDD-24b-2</strain>
    </source>
</reference>
<organism evidence="6 7">
    <name type="scientific">Dioszegia hungarica</name>
    <dbReference type="NCBI Taxonomy" id="4972"/>
    <lineage>
        <taxon>Eukaryota</taxon>
        <taxon>Fungi</taxon>
        <taxon>Dikarya</taxon>
        <taxon>Basidiomycota</taxon>
        <taxon>Agaricomycotina</taxon>
        <taxon>Tremellomycetes</taxon>
        <taxon>Tremellales</taxon>
        <taxon>Bulleribasidiaceae</taxon>
        <taxon>Dioszegia</taxon>
    </lineage>
</organism>
<dbReference type="Pfam" id="PF03208">
    <property type="entry name" value="PRA1"/>
    <property type="match status" value="1"/>
</dbReference>
<gene>
    <name evidence="6" type="ORF">MKK02DRAFT_34602</name>
</gene>
<evidence type="ECO:0000256" key="2">
    <source>
        <dbReference type="ARBA" id="ARBA00022692"/>
    </source>
</evidence>
<dbReference type="EMBL" id="JAKWFO010000008">
    <property type="protein sequence ID" value="KAI9633749.1"/>
    <property type="molecule type" value="Genomic_DNA"/>
</dbReference>
<evidence type="ECO:0000256" key="4">
    <source>
        <dbReference type="ARBA" id="ARBA00023136"/>
    </source>
</evidence>
<protein>
    <recommendedName>
        <fullName evidence="5">PRA1 family protein</fullName>
    </recommendedName>
</protein>
<dbReference type="GO" id="GO:0016020">
    <property type="term" value="C:membrane"/>
    <property type="evidence" value="ECO:0007669"/>
    <property type="project" value="UniProtKB-SubCell"/>
</dbReference>
<sequence length="163" mass="18125">MEQLMKVGDFVRGFREQRLSTLKSPMDFFDHRQVSRPKDLTEATSRITHNTRYFSGNYLLIIALLAIYAMLTNPLLLISLGFLAGGFAAINRFASEPIQIGSMVITQKSLYITLFVIGLPLLYLGSPVSTFFWLVGSSAILILGHACLMEPGLESEYGNVETV</sequence>
<keyword evidence="3 5" id="KW-1133">Transmembrane helix</keyword>
<dbReference type="GeneID" id="77728183"/>
<name>A0AA38LTV6_9TREE</name>
<dbReference type="RefSeq" id="XP_052943526.1">
    <property type="nucleotide sequence ID" value="XM_053088978.1"/>
</dbReference>
<dbReference type="PANTHER" id="PTHR19317">
    <property type="entry name" value="PRENYLATED RAB ACCEPTOR 1-RELATED"/>
    <property type="match status" value="1"/>
</dbReference>
<keyword evidence="2 5" id="KW-0812">Transmembrane</keyword>
<feature type="transmembrane region" description="Helical" evidence="5">
    <location>
        <begin position="58"/>
        <end position="88"/>
    </location>
</feature>
<proteinExistence type="inferred from homology"/>
<evidence type="ECO:0000313" key="6">
    <source>
        <dbReference type="EMBL" id="KAI9633749.1"/>
    </source>
</evidence>
<keyword evidence="7" id="KW-1185">Reference proteome</keyword>
<dbReference type="PANTHER" id="PTHR19317:SF0">
    <property type="entry name" value="PRENYLATED RAB ACCEPTOR PROTEIN 1"/>
    <property type="match status" value="1"/>
</dbReference>
<comment type="similarity">
    <text evidence="5">Belongs to the PRA1 family.</text>
</comment>